<proteinExistence type="predicted"/>
<reference evidence="2" key="2">
    <citation type="submission" date="2015-01" db="EMBL/GenBank/DDBJ databases">
        <title>Evolutionary Origins and Diversification of the Mycorrhizal Mutualists.</title>
        <authorList>
            <consortium name="DOE Joint Genome Institute"/>
            <consortium name="Mycorrhizal Genomics Consortium"/>
            <person name="Kohler A."/>
            <person name="Kuo A."/>
            <person name="Nagy L.G."/>
            <person name="Floudas D."/>
            <person name="Copeland A."/>
            <person name="Barry K.W."/>
            <person name="Cichocki N."/>
            <person name="Veneault-Fourrey C."/>
            <person name="LaButti K."/>
            <person name="Lindquist E.A."/>
            <person name="Lipzen A."/>
            <person name="Lundell T."/>
            <person name="Morin E."/>
            <person name="Murat C."/>
            <person name="Riley R."/>
            <person name="Ohm R."/>
            <person name="Sun H."/>
            <person name="Tunlid A."/>
            <person name="Henrissat B."/>
            <person name="Grigoriev I.V."/>
            <person name="Hibbett D.S."/>
            <person name="Martin F."/>
        </authorList>
    </citation>
    <scope>NUCLEOTIDE SEQUENCE [LARGE SCALE GENOMIC DNA]</scope>
    <source>
        <strain evidence="2">LaAM-08-1</strain>
    </source>
</reference>
<accession>A0A0C9XVM7</accession>
<sequence>MLMTVGIFEGVNEAQRTLLLVIVLLFQLFRQCMSSLPFCREGAGRNQGETHCVGS</sequence>
<dbReference type="Proteomes" id="UP000054477">
    <property type="component" value="Unassembled WGS sequence"/>
</dbReference>
<organism evidence="1 2">
    <name type="scientific">Laccaria amethystina LaAM-08-1</name>
    <dbReference type="NCBI Taxonomy" id="1095629"/>
    <lineage>
        <taxon>Eukaryota</taxon>
        <taxon>Fungi</taxon>
        <taxon>Dikarya</taxon>
        <taxon>Basidiomycota</taxon>
        <taxon>Agaricomycotina</taxon>
        <taxon>Agaricomycetes</taxon>
        <taxon>Agaricomycetidae</taxon>
        <taxon>Agaricales</taxon>
        <taxon>Agaricineae</taxon>
        <taxon>Hydnangiaceae</taxon>
        <taxon>Laccaria</taxon>
    </lineage>
</organism>
<dbReference type="AlphaFoldDB" id="A0A0C9XVM7"/>
<reference evidence="1 2" key="1">
    <citation type="submission" date="2014-04" db="EMBL/GenBank/DDBJ databases">
        <authorList>
            <consortium name="DOE Joint Genome Institute"/>
            <person name="Kuo A."/>
            <person name="Kohler A."/>
            <person name="Nagy L.G."/>
            <person name="Floudas D."/>
            <person name="Copeland A."/>
            <person name="Barry K.W."/>
            <person name="Cichocki N."/>
            <person name="Veneault-Fourrey C."/>
            <person name="LaButti K."/>
            <person name="Lindquist E.A."/>
            <person name="Lipzen A."/>
            <person name="Lundell T."/>
            <person name="Morin E."/>
            <person name="Murat C."/>
            <person name="Sun H."/>
            <person name="Tunlid A."/>
            <person name="Henrissat B."/>
            <person name="Grigoriev I.V."/>
            <person name="Hibbett D.S."/>
            <person name="Martin F."/>
            <person name="Nordberg H.P."/>
            <person name="Cantor M.N."/>
            <person name="Hua S.X."/>
        </authorList>
    </citation>
    <scope>NUCLEOTIDE SEQUENCE [LARGE SCALE GENOMIC DNA]</scope>
    <source>
        <strain evidence="1 2">LaAM-08-1</strain>
    </source>
</reference>
<evidence type="ECO:0000313" key="1">
    <source>
        <dbReference type="EMBL" id="KIK01692.1"/>
    </source>
</evidence>
<dbReference type="HOGENOM" id="CLU_3032722_0_0_1"/>
<keyword evidence="2" id="KW-1185">Reference proteome</keyword>
<dbReference type="EMBL" id="KN838603">
    <property type="protein sequence ID" value="KIK01692.1"/>
    <property type="molecule type" value="Genomic_DNA"/>
</dbReference>
<evidence type="ECO:0000313" key="2">
    <source>
        <dbReference type="Proteomes" id="UP000054477"/>
    </source>
</evidence>
<gene>
    <name evidence="1" type="ORF">K443DRAFT_553078</name>
</gene>
<protein>
    <submittedName>
        <fullName evidence="1">Uncharacterized protein</fullName>
    </submittedName>
</protein>
<name>A0A0C9XVM7_9AGAR</name>